<evidence type="ECO:0000313" key="10">
    <source>
        <dbReference type="Proteomes" id="UP000824267"/>
    </source>
</evidence>
<evidence type="ECO:0000256" key="2">
    <source>
        <dbReference type="ARBA" id="ARBA00022452"/>
    </source>
</evidence>
<evidence type="ECO:0000256" key="6">
    <source>
        <dbReference type="ARBA" id="ARBA00023237"/>
    </source>
</evidence>
<reference evidence="9" key="2">
    <citation type="submission" date="2021-04" db="EMBL/GenBank/DDBJ databases">
        <authorList>
            <person name="Gilroy R."/>
        </authorList>
    </citation>
    <scope>NUCLEOTIDE SEQUENCE</scope>
    <source>
        <strain evidence="9">Gambia16-930</strain>
    </source>
</reference>
<keyword evidence="3" id="KW-0812">Transmembrane</keyword>
<evidence type="ECO:0000256" key="4">
    <source>
        <dbReference type="ARBA" id="ARBA00022729"/>
    </source>
</evidence>
<keyword evidence="4" id="KW-0732">Signal</keyword>
<dbReference type="InterPro" id="IPR039910">
    <property type="entry name" value="D15-like"/>
</dbReference>
<dbReference type="PANTHER" id="PTHR12815:SF47">
    <property type="entry name" value="TRANSLOCATION AND ASSEMBLY MODULE SUBUNIT TAMA"/>
    <property type="match status" value="1"/>
</dbReference>
<proteinExistence type="predicted"/>
<dbReference type="Proteomes" id="UP000824267">
    <property type="component" value="Unassembled WGS sequence"/>
</dbReference>
<comment type="caution">
    <text evidence="9">The sequence shown here is derived from an EMBL/GenBank/DDBJ whole genome shotgun (WGS) entry which is preliminary data.</text>
</comment>
<evidence type="ECO:0000259" key="8">
    <source>
        <dbReference type="PROSITE" id="PS51779"/>
    </source>
</evidence>
<dbReference type="InterPro" id="IPR023707">
    <property type="entry name" value="OM_assembly_BamA"/>
</dbReference>
<keyword evidence="2" id="KW-1134">Transmembrane beta strand</keyword>
<evidence type="ECO:0000313" key="9">
    <source>
        <dbReference type="EMBL" id="HIW87041.1"/>
    </source>
</evidence>
<feature type="domain" description="POTRA" evidence="8">
    <location>
        <begin position="385"/>
        <end position="460"/>
    </location>
</feature>
<keyword evidence="5" id="KW-0472">Membrane</keyword>
<evidence type="ECO:0000256" key="7">
    <source>
        <dbReference type="NCBIfam" id="TIGR03303"/>
    </source>
</evidence>
<dbReference type="GO" id="GO:0009279">
    <property type="term" value="C:cell outer membrane"/>
    <property type="evidence" value="ECO:0007669"/>
    <property type="project" value="UniProtKB-UniRule"/>
</dbReference>
<dbReference type="NCBIfam" id="TIGR03303">
    <property type="entry name" value="OM_YaeT"/>
    <property type="match status" value="1"/>
</dbReference>
<evidence type="ECO:0000256" key="5">
    <source>
        <dbReference type="ARBA" id="ARBA00023136"/>
    </source>
</evidence>
<dbReference type="PROSITE" id="PS51779">
    <property type="entry name" value="POTRA"/>
    <property type="match status" value="1"/>
</dbReference>
<accession>A0A9D1RI73</accession>
<dbReference type="PIRSF" id="PIRSF006076">
    <property type="entry name" value="OM_assembly_OMP85"/>
    <property type="match status" value="1"/>
</dbReference>
<name>A0A9D1RI73_9BACT</name>
<organism evidence="9 10">
    <name type="scientific">Candidatus Onthomorpha intestinigallinarum</name>
    <dbReference type="NCBI Taxonomy" id="2840880"/>
    <lineage>
        <taxon>Bacteria</taxon>
        <taxon>Pseudomonadati</taxon>
        <taxon>Bacteroidota</taxon>
        <taxon>Bacteroidia</taxon>
        <taxon>Bacteroidales</taxon>
        <taxon>Candidatus Onthomorpha</taxon>
    </lineage>
</organism>
<sequence>MKRIVLHILRAYIFVFCFFSLHAQDDKLNLDYYSPKEYEVGGIEIKGAEHLDHNSVILLSGISVGEKIFLPSDKTSIAIDRLWKQGIFDDIQIVVSRVEGRTVFLTYILKTKPRLIAYNFEGVKRSEADKLKEKMNIGAGDVVTENLKSNCINAIYNYFAEKGYFFVQTDIIEKKDTNELRNEVFLTFKINKGEKMRIAKINIKGNQAIKDKKLRSQMKNTKEYRWWRIWKSSRFIDSEYQSDKALIVEKYNNEGFRDARIVSDSVYVVTKTKKNFFTGKTKEKKQIVIDMNIHEGEKFFFRNITWVGNTKYSSEELSKRLRINKGDPYDKSLLDKNLQYDPTGTDIYSLYTDDGYLFFRVMPIEVKVENDSIDIEMRVYEGKQARIGKVSISGNTVTNDYVVMRELRTLPGELYSRDAVFRSIREIQQLNYFDQENIVPDIKPNPENGTVDINYKLVEKSSSQFDISGGWGGGMVIFSAGISLTNFSTQNFFKKDKWQPFPVGDGQRLSLRVQTNGTYYTAASISFTEPWLGGKKPNALSVGAYYSYQDDGFWNTSGERNYYLSVFGATVSLGKRLKWPDDYFTFMHGISYQIYDVKNYTSFIMSTGTSNNINYSFTIARNSVDQPIYPRHGSDISVATQLTLPYSLLNGRDYSKMTTAEKFKWLEYYKVNVRAAWYFNLVDDLVISTRARFGFLGQYNSEVGYSPFERFYLGGDGLTGYTALDGREVVAMRGYDNISLSPTSGATVFDKYTLELRYPIALQPMFTVYALGFFEGGNSWPDFGNFEPFKMYRSAGVGLRIYMPYFGLLGIDWGYGFDDVPGSTTAAGPHFHFSINGSID</sequence>
<comment type="subcellular location">
    <subcellularLocation>
        <location evidence="1">Membrane</location>
    </subcellularLocation>
</comment>
<dbReference type="GO" id="GO:0071709">
    <property type="term" value="P:membrane assembly"/>
    <property type="evidence" value="ECO:0007669"/>
    <property type="project" value="InterPro"/>
</dbReference>
<reference evidence="9" key="1">
    <citation type="journal article" date="2021" name="PeerJ">
        <title>Extensive microbial diversity within the chicken gut microbiome revealed by metagenomics and culture.</title>
        <authorList>
            <person name="Gilroy R."/>
            <person name="Ravi A."/>
            <person name="Getino M."/>
            <person name="Pursley I."/>
            <person name="Horton D.L."/>
            <person name="Alikhan N.F."/>
            <person name="Baker D."/>
            <person name="Gharbi K."/>
            <person name="Hall N."/>
            <person name="Watson M."/>
            <person name="Adriaenssens E.M."/>
            <person name="Foster-Nyarko E."/>
            <person name="Jarju S."/>
            <person name="Secka A."/>
            <person name="Antonio M."/>
            <person name="Oren A."/>
            <person name="Chaudhuri R.R."/>
            <person name="La Ragione R."/>
            <person name="Hildebrand F."/>
            <person name="Pallen M.J."/>
        </authorList>
    </citation>
    <scope>NUCLEOTIDE SEQUENCE</scope>
    <source>
        <strain evidence="9">Gambia16-930</strain>
    </source>
</reference>
<keyword evidence="6" id="KW-0998">Cell outer membrane</keyword>
<evidence type="ECO:0000256" key="3">
    <source>
        <dbReference type="ARBA" id="ARBA00022692"/>
    </source>
</evidence>
<evidence type="ECO:0000256" key="1">
    <source>
        <dbReference type="ARBA" id="ARBA00004370"/>
    </source>
</evidence>
<dbReference type="AlphaFoldDB" id="A0A9D1RI73"/>
<gene>
    <name evidence="9" type="primary">bamA</name>
    <name evidence="9" type="ORF">IAC47_02050</name>
</gene>
<dbReference type="EMBL" id="DXGG01000070">
    <property type="protein sequence ID" value="HIW87041.1"/>
    <property type="molecule type" value="Genomic_DNA"/>
</dbReference>
<dbReference type="PANTHER" id="PTHR12815">
    <property type="entry name" value="SORTING AND ASSEMBLY MACHINERY SAMM50 PROTEIN FAMILY MEMBER"/>
    <property type="match status" value="1"/>
</dbReference>
<protein>
    <recommendedName>
        <fullName evidence="7">Outer membrane protein assembly factor BamA</fullName>
    </recommendedName>
</protein>
<dbReference type="Gene3D" id="3.10.20.310">
    <property type="entry name" value="membrane protein fhac"/>
    <property type="match status" value="5"/>
</dbReference>
<dbReference type="Gene3D" id="2.40.160.50">
    <property type="entry name" value="membrane protein fhac: a member of the omp85/tpsb transporter family"/>
    <property type="match status" value="1"/>
</dbReference>
<dbReference type="InterPro" id="IPR034746">
    <property type="entry name" value="POTRA"/>
</dbReference>
<dbReference type="InterPro" id="IPR010827">
    <property type="entry name" value="BamA/TamA_POTRA"/>
</dbReference>
<dbReference type="Pfam" id="PF07244">
    <property type="entry name" value="POTRA"/>
    <property type="match status" value="4"/>
</dbReference>